<proteinExistence type="inferred from homology"/>
<dbReference type="PANTHER" id="PTHR43033">
    <property type="entry name" value="TRNA(ILE)-LYSIDINE SYNTHASE-RELATED"/>
    <property type="match status" value="1"/>
</dbReference>
<evidence type="ECO:0000256" key="8">
    <source>
        <dbReference type="HAMAP-Rule" id="MF_01161"/>
    </source>
</evidence>
<keyword evidence="4 8" id="KW-0819">tRNA processing</keyword>
<comment type="caution">
    <text evidence="10">The sequence shown here is derived from an EMBL/GenBank/DDBJ whole genome shotgun (WGS) entry which is preliminary data.</text>
</comment>
<dbReference type="HAMAP" id="MF_01161">
    <property type="entry name" value="tRNA_Ile_lys_synt"/>
    <property type="match status" value="1"/>
</dbReference>
<dbReference type="PANTHER" id="PTHR43033:SF1">
    <property type="entry name" value="TRNA(ILE)-LYSIDINE SYNTHASE-RELATED"/>
    <property type="match status" value="1"/>
</dbReference>
<dbReference type="Pfam" id="PF11734">
    <property type="entry name" value="TilS_C"/>
    <property type="match status" value="1"/>
</dbReference>
<dbReference type="Gene3D" id="3.40.50.620">
    <property type="entry name" value="HUPs"/>
    <property type="match status" value="1"/>
</dbReference>
<dbReference type="SUPFAM" id="SSF56037">
    <property type="entry name" value="PheT/TilS domain"/>
    <property type="match status" value="1"/>
</dbReference>
<evidence type="ECO:0000256" key="5">
    <source>
        <dbReference type="ARBA" id="ARBA00022741"/>
    </source>
</evidence>
<dbReference type="NCBIfam" id="TIGR02432">
    <property type="entry name" value="lysidine_TilS_N"/>
    <property type="match status" value="1"/>
</dbReference>
<evidence type="ECO:0000259" key="9">
    <source>
        <dbReference type="SMART" id="SM00977"/>
    </source>
</evidence>
<keyword evidence="11" id="KW-1185">Reference proteome</keyword>
<dbReference type="InterPro" id="IPR015262">
    <property type="entry name" value="tRNA_Ile_lys_synt_subst-bd"/>
</dbReference>
<gene>
    <name evidence="8" type="primary">tilS</name>
    <name evidence="10" type="ORF">HNP55_000362</name>
</gene>
<name>A0A840L917_9BURK</name>
<comment type="domain">
    <text evidence="8">The N-terminal region contains the highly conserved SGGXDS motif, predicted to be a P-loop motif involved in ATP binding.</text>
</comment>
<dbReference type="InterPro" id="IPR012094">
    <property type="entry name" value="tRNA_Ile_lys_synt"/>
</dbReference>
<dbReference type="EC" id="6.3.4.19" evidence="8"/>
<dbReference type="InterPro" id="IPR014729">
    <property type="entry name" value="Rossmann-like_a/b/a_fold"/>
</dbReference>
<evidence type="ECO:0000256" key="6">
    <source>
        <dbReference type="ARBA" id="ARBA00022840"/>
    </source>
</evidence>
<dbReference type="RefSeq" id="WP_184295610.1">
    <property type="nucleotide sequence ID" value="NZ_JACHLP010000001.1"/>
</dbReference>
<dbReference type="Gene3D" id="1.20.59.20">
    <property type="match status" value="1"/>
</dbReference>
<evidence type="ECO:0000256" key="3">
    <source>
        <dbReference type="ARBA" id="ARBA00022598"/>
    </source>
</evidence>
<dbReference type="EMBL" id="JACHLP010000001">
    <property type="protein sequence ID" value="MBB4841867.1"/>
    <property type="molecule type" value="Genomic_DNA"/>
</dbReference>
<dbReference type="InterPro" id="IPR012795">
    <property type="entry name" value="tRNA_Ile_lys_synt_N"/>
</dbReference>
<dbReference type="CDD" id="cd01992">
    <property type="entry name" value="TilS_N"/>
    <property type="match status" value="1"/>
</dbReference>
<evidence type="ECO:0000313" key="10">
    <source>
        <dbReference type="EMBL" id="MBB4841867.1"/>
    </source>
</evidence>
<comment type="similarity">
    <text evidence="8">Belongs to the tRNA(Ile)-lysidine synthase family.</text>
</comment>
<dbReference type="Pfam" id="PF01171">
    <property type="entry name" value="ATP_bind_3"/>
    <property type="match status" value="1"/>
</dbReference>
<feature type="binding site" evidence="8">
    <location>
        <begin position="24"/>
        <end position="29"/>
    </location>
    <ligand>
        <name>ATP</name>
        <dbReference type="ChEBI" id="CHEBI:30616"/>
    </ligand>
</feature>
<comment type="subcellular location">
    <subcellularLocation>
        <location evidence="1 8">Cytoplasm</location>
    </subcellularLocation>
</comment>
<dbReference type="GO" id="GO:0006400">
    <property type="term" value="P:tRNA modification"/>
    <property type="evidence" value="ECO:0007669"/>
    <property type="project" value="UniProtKB-UniRule"/>
</dbReference>
<sequence>MAASATPRPAELGHYPRVIAVAYSGGRDSTALLHATAHAAQTLNAGGAQLQVLALHIHHGLSSLADDWLLRCQAQCEAWVAQGLPLRLRCHRLSERPAATQSIEAWAREQRYAALRSMAVEAGADLLLLAHHRRDQAETFVLQALRGAGTAGLAAMPALQWRDGICWARPWLARPREQVEAYVQAHGLSFVEDDSNSDPRYARNRLRLQVWPALGEAFPQAEASLAQAADWAQQALDLQAEVAEQDLQGRVSEAGLEMAAVLALSPARASNALRAWLSLALGQAASASLVRRLLRECVPGTAGLWPCPGGGQLRFYRGRLQRCSGQKTLPTAPAPRCLDLGKVGIVDCEDWGGCWRVEAVESGGVAPARLHRVILAARSGGEQFQRAPHSVPRSLKKAFQEAGMPAADRQGPLLWIDSALLFVPGLGLDARQLAAPGEAQLSLKWLPHAPGLAQGSS</sequence>
<dbReference type="AlphaFoldDB" id="A0A840L917"/>
<evidence type="ECO:0000256" key="2">
    <source>
        <dbReference type="ARBA" id="ARBA00022490"/>
    </source>
</evidence>
<dbReference type="Proteomes" id="UP000562027">
    <property type="component" value="Unassembled WGS sequence"/>
</dbReference>
<dbReference type="SUPFAM" id="SSF82829">
    <property type="entry name" value="MesJ substrate recognition domain-like"/>
    <property type="match status" value="1"/>
</dbReference>
<keyword evidence="2 8" id="KW-0963">Cytoplasm</keyword>
<comment type="catalytic activity">
    <reaction evidence="7 8">
        <text>cytidine(34) in tRNA(Ile2) + L-lysine + ATP = lysidine(34) in tRNA(Ile2) + AMP + diphosphate + H(+)</text>
        <dbReference type="Rhea" id="RHEA:43744"/>
        <dbReference type="Rhea" id="RHEA-COMP:10625"/>
        <dbReference type="Rhea" id="RHEA-COMP:10670"/>
        <dbReference type="ChEBI" id="CHEBI:15378"/>
        <dbReference type="ChEBI" id="CHEBI:30616"/>
        <dbReference type="ChEBI" id="CHEBI:32551"/>
        <dbReference type="ChEBI" id="CHEBI:33019"/>
        <dbReference type="ChEBI" id="CHEBI:82748"/>
        <dbReference type="ChEBI" id="CHEBI:83665"/>
        <dbReference type="ChEBI" id="CHEBI:456215"/>
        <dbReference type="EC" id="6.3.4.19"/>
    </reaction>
</comment>
<evidence type="ECO:0000256" key="1">
    <source>
        <dbReference type="ARBA" id="ARBA00004496"/>
    </source>
</evidence>
<dbReference type="Pfam" id="PF09179">
    <property type="entry name" value="TilS"/>
    <property type="match status" value="1"/>
</dbReference>
<dbReference type="GO" id="GO:0032267">
    <property type="term" value="F:tRNA(Ile)-lysidine synthase activity"/>
    <property type="evidence" value="ECO:0007669"/>
    <property type="project" value="UniProtKB-EC"/>
</dbReference>
<dbReference type="SMART" id="SM00977">
    <property type="entry name" value="TilS_C"/>
    <property type="match status" value="1"/>
</dbReference>
<dbReference type="GO" id="GO:0005737">
    <property type="term" value="C:cytoplasm"/>
    <property type="evidence" value="ECO:0007669"/>
    <property type="project" value="UniProtKB-SubCell"/>
</dbReference>
<reference evidence="10 11" key="1">
    <citation type="submission" date="2020-08" db="EMBL/GenBank/DDBJ databases">
        <title>Functional genomics of gut bacteria from endangered species of beetles.</title>
        <authorList>
            <person name="Carlos-Shanley C."/>
        </authorList>
    </citation>
    <scope>NUCLEOTIDE SEQUENCE [LARGE SCALE GENOMIC DNA]</scope>
    <source>
        <strain evidence="10 11">S00239</strain>
    </source>
</reference>
<accession>A0A840L917</accession>
<dbReference type="GO" id="GO:0005524">
    <property type="term" value="F:ATP binding"/>
    <property type="evidence" value="ECO:0007669"/>
    <property type="project" value="UniProtKB-UniRule"/>
</dbReference>
<dbReference type="InterPro" id="IPR011063">
    <property type="entry name" value="TilS/TtcA_N"/>
</dbReference>
<dbReference type="SUPFAM" id="SSF52402">
    <property type="entry name" value="Adenine nucleotide alpha hydrolases-like"/>
    <property type="match status" value="1"/>
</dbReference>
<organism evidence="10 11">
    <name type="scientific">Roseateles oligotrophus</name>
    <dbReference type="NCBI Taxonomy" id="1769250"/>
    <lineage>
        <taxon>Bacteria</taxon>
        <taxon>Pseudomonadati</taxon>
        <taxon>Pseudomonadota</taxon>
        <taxon>Betaproteobacteria</taxon>
        <taxon>Burkholderiales</taxon>
        <taxon>Sphaerotilaceae</taxon>
        <taxon>Roseateles</taxon>
    </lineage>
</organism>
<evidence type="ECO:0000256" key="4">
    <source>
        <dbReference type="ARBA" id="ARBA00022694"/>
    </source>
</evidence>
<keyword evidence="6 8" id="KW-0067">ATP-binding</keyword>
<dbReference type="InterPro" id="IPR012796">
    <property type="entry name" value="Lysidine-tRNA-synth_C"/>
</dbReference>
<protein>
    <recommendedName>
        <fullName evidence="8">tRNA(Ile)-lysidine synthase</fullName>
        <ecNumber evidence="8">6.3.4.19</ecNumber>
    </recommendedName>
    <alternativeName>
        <fullName evidence="8">tRNA(Ile)-2-lysyl-cytidine synthase</fullName>
    </alternativeName>
    <alternativeName>
        <fullName evidence="8">tRNA(Ile)-lysidine synthetase</fullName>
    </alternativeName>
</protein>
<evidence type="ECO:0000313" key="11">
    <source>
        <dbReference type="Proteomes" id="UP000562027"/>
    </source>
</evidence>
<feature type="domain" description="Lysidine-tRNA(Ile) synthetase C-terminal" evidence="9">
    <location>
        <begin position="373"/>
        <end position="445"/>
    </location>
</feature>
<evidence type="ECO:0000256" key="7">
    <source>
        <dbReference type="ARBA" id="ARBA00048539"/>
    </source>
</evidence>
<keyword evidence="5 8" id="KW-0547">Nucleotide-binding</keyword>
<comment type="function">
    <text evidence="8">Ligates lysine onto the cytidine present at position 34 of the AUA codon-specific tRNA(Ile) that contains the anticodon CAU, in an ATP-dependent manner. Cytidine is converted to lysidine, thus changing the amino acid specificity of the tRNA from methionine to isoleucine.</text>
</comment>
<keyword evidence="3 8" id="KW-0436">Ligase</keyword>